<proteinExistence type="predicted"/>
<gene>
    <name evidence="1" type="ORF">DSO57_1010531</name>
</gene>
<protein>
    <submittedName>
        <fullName evidence="1">Uncharacterized protein</fullName>
    </submittedName>
</protein>
<name>A0ACC2U4M0_9FUNG</name>
<dbReference type="Proteomes" id="UP001165960">
    <property type="component" value="Unassembled WGS sequence"/>
</dbReference>
<sequence length="1336" mass="148958">MQRKSSGDKTPPLLKPTFSPSHFQKVRQLFETISSRPAESHTPDKSPQYGSQTLPLKGKRSDDFIFFDSSKTAKSKMSVVALFEPESGSAKDSQPHKGGAPSRSGAVSRRLNAQKQDNPSNPTEPSKPEEAAPEKLEAEPVPSGAVKKPIDPQVPFKHRTIPLSTKSISYSSLRPTSTFYSKSELAPYLNVEPRSTSEPPSTRDSFVEESSFYNIKSEQDAVLALSLSLNGLCGLNDVRSEDNDFSSDNLGTSQTLFTKDPHEQSKDFDSVISGQTLSQQDQDYFKSPRDEAKGSQPRPQKKDPPNSSSSRRSCLVPKNLEPSLSAMLDTMDLEGSSSQSSTRNSLELSPFTSIMSSASTAHSGESEDSLDADNSTDDMEFKSPLESPALSSKSQPSYIYRKHENVNFSSPDSLSFIPMRRETSSAYEGIRAASEYGTPASGSVPFPPPKSSLRKKPSDNKVAASKPPAVTPRKPKSSARKLSDPGNFTNAATKPHPRPLLNGPDKMSFSQDALIPKRLESLDHLKSHSADALTAVQANKHKHVIQELVETEGDYLSDIRLIKKIYLDAARERAELFTARDLQLIFINIEEIIFFTAGFSQALQYNTIEGTPPLIGKVFVEKHAELQRVYSQYFKMHEVSNSHLQELYSSQPAVSQFLLECDAELKKYSKAWDLHSLLIKPIQRVLKYPLLIKELLSVTSPANPDHTDLTRASKLIQSTADYYNELKRRKDVIDRIIGPKSKKTELHIRAELNKKLFRGAIQLRKMAGLKTKTVDEEYNALAHQFHNQEGLLRRFWDEVQRWTLAVEDTYNLQERQSRAFLALYAPPLFAKAEPHNYHLFSAEFSKLTLNLSQEMVSFLNHEVYTVLYEKINHLIRLFNTPALLMKKRDRKLQDHDIISSKENKGSLVESAEAYQLINQELVRELPRFLDLSREMFSFLVARFSWIQQEVYRRPAQQLARLLLSFERPHDPNDNIVRLFNNRTLGEGALDPFVKAAHAIINSGVPADVAAARLARSVSSDRVAKSELVSPTNTINGPLGNNSFAFFNVFSEGIRIRGSRISQPLATISYSRPAPYPSLSPQLFVPEKDKDDDSDNDSVSALDGSFLVPNDQETRRDHLLVDVESSPLGLSLMSMFEDKPPKPPKKDVPEVAFNSLRSSRTQPVAKHINLLTHNKSSSSPENAIPKELTVTSPPDHGSIHSVYTSDMGCTSPAILSRQGSHTSSIGLTDEARKNQMQFTSSESLTSSATISSYQPSITPRGSHKSNGRQRHKPRPVLFECKAAFPYSAASETELSLIPGMDLRVFKCSSATSCPWWYGEDVATGIRGWFPSGFCKRI</sequence>
<evidence type="ECO:0000313" key="1">
    <source>
        <dbReference type="EMBL" id="KAJ9081859.1"/>
    </source>
</evidence>
<dbReference type="EMBL" id="QTSX02001455">
    <property type="protein sequence ID" value="KAJ9081859.1"/>
    <property type="molecule type" value="Genomic_DNA"/>
</dbReference>
<evidence type="ECO:0000313" key="2">
    <source>
        <dbReference type="Proteomes" id="UP001165960"/>
    </source>
</evidence>
<reference evidence="1" key="1">
    <citation type="submission" date="2022-04" db="EMBL/GenBank/DDBJ databases">
        <title>Genome of the entomopathogenic fungus Entomophthora muscae.</title>
        <authorList>
            <person name="Elya C."/>
            <person name="Lovett B.R."/>
            <person name="Lee E."/>
            <person name="Macias A.M."/>
            <person name="Hajek A.E."/>
            <person name="De Bivort B.L."/>
            <person name="Kasson M.T."/>
            <person name="De Fine Licht H.H."/>
            <person name="Stajich J.E."/>
        </authorList>
    </citation>
    <scope>NUCLEOTIDE SEQUENCE</scope>
    <source>
        <strain evidence="1">Berkeley</strain>
    </source>
</reference>
<comment type="caution">
    <text evidence="1">The sequence shown here is derived from an EMBL/GenBank/DDBJ whole genome shotgun (WGS) entry which is preliminary data.</text>
</comment>
<keyword evidence="2" id="KW-1185">Reference proteome</keyword>
<accession>A0ACC2U4M0</accession>
<organism evidence="1 2">
    <name type="scientific">Entomophthora muscae</name>
    <dbReference type="NCBI Taxonomy" id="34485"/>
    <lineage>
        <taxon>Eukaryota</taxon>
        <taxon>Fungi</taxon>
        <taxon>Fungi incertae sedis</taxon>
        <taxon>Zoopagomycota</taxon>
        <taxon>Entomophthoromycotina</taxon>
        <taxon>Entomophthoromycetes</taxon>
        <taxon>Entomophthorales</taxon>
        <taxon>Entomophthoraceae</taxon>
        <taxon>Entomophthora</taxon>
    </lineage>
</organism>